<evidence type="ECO:0000256" key="10">
    <source>
        <dbReference type="PROSITE-ProRule" id="PRU10141"/>
    </source>
</evidence>
<dbReference type="WBParaSite" id="BXY_1655600.1">
    <property type="protein sequence ID" value="BXY_1655600.1"/>
    <property type="gene ID" value="BXY_1655600"/>
</dbReference>
<dbReference type="eggNOG" id="KOG0592">
    <property type="taxonomic scope" value="Eukaryota"/>
</dbReference>
<dbReference type="GO" id="GO:0035556">
    <property type="term" value="P:intracellular signal transduction"/>
    <property type="evidence" value="ECO:0007669"/>
    <property type="project" value="TreeGrafter"/>
</dbReference>
<evidence type="ECO:0000256" key="2">
    <source>
        <dbReference type="ARBA" id="ARBA00022527"/>
    </source>
</evidence>
<dbReference type="PANTHER" id="PTHR24356:SF163">
    <property type="entry name" value="3-PHOSPHOINOSITIDE-DEPENDENT PROTEIN KINASE 1-RELATED"/>
    <property type="match status" value="1"/>
</dbReference>
<evidence type="ECO:0000313" key="14">
    <source>
        <dbReference type="Proteomes" id="UP000095284"/>
    </source>
</evidence>
<keyword evidence="4" id="KW-0808">Transferase</keyword>
<dbReference type="EC" id="2.7.11.1" evidence="1"/>
<dbReference type="InterPro" id="IPR050236">
    <property type="entry name" value="Ser_Thr_kinase_AGC"/>
</dbReference>
<evidence type="ECO:0000313" key="15">
    <source>
        <dbReference type="Proteomes" id="UP000659654"/>
    </source>
</evidence>
<keyword evidence="15" id="KW-1185">Reference proteome</keyword>
<dbReference type="GO" id="GO:0005524">
    <property type="term" value="F:ATP binding"/>
    <property type="evidence" value="ECO:0007669"/>
    <property type="project" value="UniProtKB-UniRule"/>
</dbReference>
<dbReference type="InterPro" id="IPR000719">
    <property type="entry name" value="Prot_kinase_dom"/>
</dbReference>
<keyword evidence="3" id="KW-0597">Phosphoprotein</keyword>
<keyword evidence="5 10" id="KW-0547">Nucleotide-binding</keyword>
<dbReference type="Pfam" id="PF00069">
    <property type="entry name" value="Pkinase"/>
    <property type="match status" value="1"/>
</dbReference>
<keyword evidence="7 10" id="KW-0067">ATP-binding</keyword>
<keyword evidence="6" id="KW-0418">Kinase</keyword>
<gene>
    <name evidence="13" type="ORF">BXYJ_LOCUS6471</name>
</gene>
<dbReference type="Proteomes" id="UP000095284">
    <property type="component" value="Unplaced"/>
</dbReference>
<evidence type="ECO:0000313" key="16">
    <source>
        <dbReference type="WBParaSite" id="BXY_1655600.1"/>
    </source>
</evidence>
<dbReference type="SMART" id="SM00220">
    <property type="entry name" value="S_TKc"/>
    <property type="match status" value="1"/>
</dbReference>
<protein>
    <recommendedName>
        <fullName evidence="1">non-specific serine/threonine protein kinase</fullName>
        <ecNumber evidence="1">2.7.11.1</ecNumber>
    </recommendedName>
</protein>
<comment type="catalytic activity">
    <reaction evidence="8">
        <text>L-threonyl-[protein] + ATP = O-phospho-L-threonyl-[protein] + ADP + H(+)</text>
        <dbReference type="Rhea" id="RHEA:46608"/>
        <dbReference type="Rhea" id="RHEA-COMP:11060"/>
        <dbReference type="Rhea" id="RHEA-COMP:11605"/>
        <dbReference type="ChEBI" id="CHEBI:15378"/>
        <dbReference type="ChEBI" id="CHEBI:30013"/>
        <dbReference type="ChEBI" id="CHEBI:30616"/>
        <dbReference type="ChEBI" id="CHEBI:61977"/>
        <dbReference type="ChEBI" id="CHEBI:456216"/>
        <dbReference type="EC" id="2.7.11.1"/>
    </reaction>
</comment>
<dbReference type="FunFam" id="1.10.510.10:FF:000024">
    <property type="entry name" value="Probable serine/threonine-protein kinase cot-1"/>
    <property type="match status" value="1"/>
</dbReference>
<dbReference type="PROSITE" id="PS00107">
    <property type="entry name" value="PROTEIN_KINASE_ATP"/>
    <property type="match status" value="1"/>
</dbReference>
<evidence type="ECO:0000256" key="5">
    <source>
        <dbReference type="ARBA" id="ARBA00022741"/>
    </source>
</evidence>
<proteinExistence type="inferred from homology"/>
<dbReference type="GO" id="GO:0004674">
    <property type="term" value="F:protein serine/threonine kinase activity"/>
    <property type="evidence" value="ECO:0007669"/>
    <property type="project" value="UniProtKB-KW"/>
</dbReference>
<sequence length="328" mass="37604">MSEEDVLLTVSQKKSLADFYVHRELGSGSYSNVYYATAKSDGKKYALKVCDKHRILREKKTKAVFREKDALMQLSTAEKRRPFIVMLYCTFQDESSLYFVLSYAEHRDLAEKMLKQKTLDLETTKFIISELVTAIAYCHSNGILHRDIKPGNMLIKEDFHMMLGDFGECITIAENEKVISSDAKRKCSFVGSHLYVSPEVLRGQGVDETCDYFAVGSILFEFVTGKAPYHDLSEHLVFQRIIKNLFSFPDDFPCPKAKSAVLEFLEPKKENRLGSKAKNGFDGIKNHCFFEGVDWENLFNLKSPLAKYYSKTEATREEVECDDLLKNF</sequence>
<dbReference type="InterPro" id="IPR008271">
    <property type="entry name" value="Ser/Thr_kinase_AS"/>
</dbReference>
<keyword evidence="2 11" id="KW-0723">Serine/threonine-protein kinase</keyword>
<evidence type="ECO:0000256" key="7">
    <source>
        <dbReference type="ARBA" id="ARBA00022840"/>
    </source>
</evidence>
<reference evidence="16" key="1">
    <citation type="submission" date="2016-11" db="UniProtKB">
        <authorList>
            <consortium name="WormBaseParasite"/>
        </authorList>
    </citation>
    <scope>IDENTIFICATION</scope>
</reference>
<dbReference type="InterPro" id="IPR011009">
    <property type="entry name" value="Kinase-like_dom_sf"/>
</dbReference>
<dbReference type="Proteomes" id="UP000582659">
    <property type="component" value="Unassembled WGS sequence"/>
</dbReference>
<comment type="similarity">
    <text evidence="11">Belongs to the protein kinase superfamily.</text>
</comment>
<evidence type="ECO:0000259" key="12">
    <source>
        <dbReference type="PROSITE" id="PS50011"/>
    </source>
</evidence>
<dbReference type="PROSITE" id="PS00108">
    <property type="entry name" value="PROTEIN_KINASE_ST"/>
    <property type="match status" value="1"/>
</dbReference>
<dbReference type="GO" id="GO:0007010">
    <property type="term" value="P:cytoskeleton organization"/>
    <property type="evidence" value="ECO:0007669"/>
    <property type="project" value="UniProtKB-ARBA"/>
</dbReference>
<dbReference type="OrthoDB" id="347657at2759"/>
<dbReference type="EMBL" id="CAJFDI010000003">
    <property type="protein sequence ID" value="CAD5221024.1"/>
    <property type="molecule type" value="Genomic_DNA"/>
</dbReference>
<evidence type="ECO:0000256" key="9">
    <source>
        <dbReference type="ARBA" id="ARBA00048679"/>
    </source>
</evidence>
<evidence type="ECO:0000256" key="1">
    <source>
        <dbReference type="ARBA" id="ARBA00012513"/>
    </source>
</evidence>
<evidence type="ECO:0000256" key="11">
    <source>
        <dbReference type="RuleBase" id="RU000304"/>
    </source>
</evidence>
<comment type="catalytic activity">
    <reaction evidence="9">
        <text>L-seryl-[protein] + ATP = O-phospho-L-seryl-[protein] + ADP + H(+)</text>
        <dbReference type="Rhea" id="RHEA:17989"/>
        <dbReference type="Rhea" id="RHEA-COMP:9863"/>
        <dbReference type="Rhea" id="RHEA-COMP:11604"/>
        <dbReference type="ChEBI" id="CHEBI:15378"/>
        <dbReference type="ChEBI" id="CHEBI:29999"/>
        <dbReference type="ChEBI" id="CHEBI:30616"/>
        <dbReference type="ChEBI" id="CHEBI:83421"/>
        <dbReference type="ChEBI" id="CHEBI:456216"/>
        <dbReference type="EC" id="2.7.11.1"/>
    </reaction>
</comment>
<evidence type="ECO:0000313" key="13">
    <source>
        <dbReference type="EMBL" id="CAD5221024.1"/>
    </source>
</evidence>
<dbReference type="Gene3D" id="3.30.200.20">
    <property type="entry name" value="Phosphorylase Kinase, domain 1"/>
    <property type="match status" value="1"/>
</dbReference>
<accession>A0A1I7SU35</accession>
<organism evidence="14 16">
    <name type="scientific">Bursaphelenchus xylophilus</name>
    <name type="common">Pinewood nematode worm</name>
    <name type="synonym">Aphelenchoides xylophilus</name>
    <dbReference type="NCBI Taxonomy" id="6326"/>
    <lineage>
        <taxon>Eukaryota</taxon>
        <taxon>Metazoa</taxon>
        <taxon>Ecdysozoa</taxon>
        <taxon>Nematoda</taxon>
        <taxon>Chromadorea</taxon>
        <taxon>Rhabditida</taxon>
        <taxon>Tylenchina</taxon>
        <taxon>Tylenchomorpha</taxon>
        <taxon>Aphelenchoidea</taxon>
        <taxon>Aphelenchoididae</taxon>
        <taxon>Bursaphelenchus</taxon>
    </lineage>
</organism>
<evidence type="ECO:0000256" key="3">
    <source>
        <dbReference type="ARBA" id="ARBA00022553"/>
    </source>
</evidence>
<dbReference type="AlphaFoldDB" id="A0A1I7SU35"/>
<name>A0A1I7SU35_BURXY</name>
<feature type="domain" description="Protein kinase" evidence="12">
    <location>
        <begin position="19"/>
        <end position="290"/>
    </location>
</feature>
<evidence type="ECO:0000256" key="6">
    <source>
        <dbReference type="ARBA" id="ARBA00022777"/>
    </source>
</evidence>
<dbReference type="PANTHER" id="PTHR24356">
    <property type="entry name" value="SERINE/THREONINE-PROTEIN KINASE"/>
    <property type="match status" value="1"/>
</dbReference>
<evidence type="ECO:0000256" key="4">
    <source>
        <dbReference type="ARBA" id="ARBA00022679"/>
    </source>
</evidence>
<dbReference type="SMR" id="A0A1I7SU35"/>
<dbReference type="Proteomes" id="UP000659654">
    <property type="component" value="Unassembled WGS sequence"/>
</dbReference>
<dbReference type="SUPFAM" id="SSF56112">
    <property type="entry name" value="Protein kinase-like (PK-like)"/>
    <property type="match status" value="1"/>
</dbReference>
<dbReference type="InterPro" id="IPR017441">
    <property type="entry name" value="Protein_kinase_ATP_BS"/>
</dbReference>
<dbReference type="PROSITE" id="PS50011">
    <property type="entry name" value="PROTEIN_KINASE_DOM"/>
    <property type="match status" value="1"/>
</dbReference>
<reference evidence="13" key="2">
    <citation type="submission" date="2020-09" db="EMBL/GenBank/DDBJ databases">
        <authorList>
            <person name="Kikuchi T."/>
        </authorList>
    </citation>
    <scope>NUCLEOTIDE SEQUENCE</scope>
    <source>
        <strain evidence="13">Ka4C1</strain>
    </source>
</reference>
<dbReference type="Gene3D" id="1.10.510.10">
    <property type="entry name" value="Transferase(Phosphotransferase) domain 1"/>
    <property type="match status" value="1"/>
</dbReference>
<evidence type="ECO:0000256" key="8">
    <source>
        <dbReference type="ARBA" id="ARBA00047899"/>
    </source>
</evidence>
<dbReference type="EMBL" id="CAJFCV020000003">
    <property type="protein sequence ID" value="CAG9107617.1"/>
    <property type="molecule type" value="Genomic_DNA"/>
</dbReference>
<feature type="binding site" evidence="10">
    <location>
        <position position="48"/>
    </location>
    <ligand>
        <name>ATP</name>
        <dbReference type="ChEBI" id="CHEBI:30616"/>
    </ligand>
</feature>